<evidence type="ECO:0000259" key="7">
    <source>
        <dbReference type="PROSITE" id="PS50850"/>
    </source>
</evidence>
<feature type="transmembrane region" description="Helical" evidence="6">
    <location>
        <begin position="505"/>
        <end position="526"/>
    </location>
</feature>
<proteinExistence type="predicted"/>
<gene>
    <name evidence="8" type="ORF">NliqN6_1350</name>
</gene>
<feature type="domain" description="Major facilitator superfamily (MFS) profile" evidence="7">
    <location>
        <begin position="134"/>
        <end position="565"/>
    </location>
</feature>
<dbReference type="Gene3D" id="1.20.1250.20">
    <property type="entry name" value="MFS general substrate transporter like domains"/>
    <property type="match status" value="1"/>
</dbReference>
<feature type="transmembrane region" description="Helical" evidence="6">
    <location>
        <begin position="403"/>
        <end position="425"/>
    </location>
</feature>
<feature type="transmembrane region" description="Helical" evidence="6">
    <location>
        <begin position="132"/>
        <end position="152"/>
    </location>
</feature>
<dbReference type="GO" id="GO:0140115">
    <property type="term" value="P:export across plasma membrane"/>
    <property type="evidence" value="ECO:0007669"/>
    <property type="project" value="UniProtKB-ARBA"/>
</dbReference>
<dbReference type="InterPro" id="IPR005829">
    <property type="entry name" value="Sugar_transporter_CS"/>
</dbReference>
<reference evidence="8" key="1">
    <citation type="submission" date="2020-07" db="EMBL/GenBank/DDBJ databases">
        <title>Draft Genome Sequence of a Deep-Sea Yeast, Naganishia (Cryptococcus) liquefaciens strain N6.</title>
        <authorList>
            <person name="Han Y.W."/>
            <person name="Kajitani R."/>
            <person name="Morimoto H."/>
            <person name="Parhat M."/>
            <person name="Tsubouchi H."/>
            <person name="Bakenova O."/>
            <person name="Ogata M."/>
            <person name="Argunhan B."/>
            <person name="Aoki R."/>
            <person name="Kajiwara S."/>
            <person name="Itoh T."/>
            <person name="Iwasaki H."/>
        </authorList>
    </citation>
    <scope>NUCLEOTIDE SEQUENCE</scope>
    <source>
        <strain evidence="8">N6</strain>
    </source>
</reference>
<dbReference type="PANTHER" id="PTHR23502:SF24">
    <property type="entry name" value="TRANSPORTER, PUTATIVE-RELATED"/>
    <property type="match status" value="1"/>
</dbReference>
<evidence type="ECO:0000313" key="8">
    <source>
        <dbReference type="EMBL" id="GHJ84948.1"/>
    </source>
</evidence>
<sequence length="578" mass="63469">MSPPSPSLTAVEDGNTHHGLADLEPKSSITGGVPRTKSPIPDDPNISSIERGPFNEKLPVTTTGPVVEPSLDPEAKTGKSHIQLEHTNPDLFHALEKEHVYLTHQDEEGNYLVRSTRSDAQNPRNWPNWKRYGVVALASWLNILVCLCASGYSTGVSEIEDKFGVSSEVGTLGLSLYLLGFATGPMTVAPLSEFFGRKIVYLVSWAVFTIFQIPLAIPPNIATVLVCRYIQGFAGSAPLANTGGVVHDCFGIAEGGFAVGIYTLSSVIGPPVGNAVCGFFTQNVGEFNLFWFFLGLFGFHWFVILLLLPETRDTIIMTRKANALRKATGLENIYAEHELDKKKPSYLWKTAMVRPFVFLMTEPITYLSAGINGFAYGMIFLSNEAFPLVFGEGNDGHNWSHSGVVNLTFLAYVVGGFLGFFSQPLQEHAYHRISARLGYPSPEARWWSSLWATFFLPIGLFIAAWTSYSYIPFIAPLIGFACFGFGFYHIIGAILNGIVDSYGHYAASALGGVVFVRNIIGAAFPLFASQMFKKLGNQWALCLLAFLSCFLLPIPFLLYYKGKTIRAKSPYCATHFGH</sequence>
<feature type="transmembrane region" description="Helical" evidence="6">
    <location>
        <begin position="172"/>
        <end position="192"/>
    </location>
</feature>
<dbReference type="GO" id="GO:0042908">
    <property type="term" value="P:xenobiotic transport"/>
    <property type="evidence" value="ECO:0007669"/>
    <property type="project" value="UniProtKB-ARBA"/>
</dbReference>
<feature type="transmembrane region" description="Helical" evidence="6">
    <location>
        <begin position="474"/>
        <end position="498"/>
    </location>
</feature>
<dbReference type="AlphaFoldDB" id="A0A8H3TQA2"/>
<evidence type="ECO:0000256" key="6">
    <source>
        <dbReference type="SAM" id="Phobius"/>
    </source>
</evidence>
<accession>A0A8H3TQA2</accession>
<dbReference type="Pfam" id="PF07690">
    <property type="entry name" value="MFS_1"/>
    <property type="match status" value="1"/>
</dbReference>
<dbReference type="PROSITE" id="PS50850">
    <property type="entry name" value="MFS"/>
    <property type="match status" value="1"/>
</dbReference>
<name>A0A8H3TQA2_9TREE</name>
<dbReference type="PROSITE" id="PS00216">
    <property type="entry name" value="SUGAR_TRANSPORT_1"/>
    <property type="match status" value="1"/>
</dbReference>
<evidence type="ECO:0000256" key="5">
    <source>
        <dbReference type="SAM" id="MobiDB-lite"/>
    </source>
</evidence>
<keyword evidence="3 6" id="KW-1133">Transmembrane helix</keyword>
<dbReference type="EMBL" id="BLZA01000010">
    <property type="protein sequence ID" value="GHJ84948.1"/>
    <property type="molecule type" value="Genomic_DNA"/>
</dbReference>
<feature type="transmembrane region" description="Helical" evidence="6">
    <location>
        <begin position="538"/>
        <end position="560"/>
    </location>
</feature>
<dbReference type="InterPro" id="IPR011701">
    <property type="entry name" value="MFS"/>
</dbReference>
<feature type="transmembrane region" description="Helical" evidence="6">
    <location>
        <begin position="446"/>
        <end position="468"/>
    </location>
</feature>
<protein>
    <recommendedName>
        <fullName evidence="7">Major facilitator superfamily (MFS) profile domain-containing protein</fullName>
    </recommendedName>
</protein>
<dbReference type="CDD" id="cd17323">
    <property type="entry name" value="MFS_Tpo1_MDR_like"/>
    <property type="match status" value="1"/>
</dbReference>
<dbReference type="GO" id="GO:0022857">
    <property type="term" value="F:transmembrane transporter activity"/>
    <property type="evidence" value="ECO:0007669"/>
    <property type="project" value="InterPro"/>
</dbReference>
<dbReference type="Proteomes" id="UP000620104">
    <property type="component" value="Unassembled WGS sequence"/>
</dbReference>
<keyword evidence="9" id="KW-1185">Reference proteome</keyword>
<feature type="transmembrane region" description="Helical" evidence="6">
    <location>
        <begin position="364"/>
        <end position="383"/>
    </location>
</feature>
<feature type="compositionally biased region" description="Basic and acidic residues" evidence="5">
    <location>
        <begin position="14"/>
        <end position="25"/>
    </location>
</feature>
<feature type="region of interest" description="Disordered" evidence="5">
    <location>
        <begin position="1"/>
        <end position="79"/>
    </location>
</feature>
<feature type="transmembrane region" description="Helical" evidence="6">
    <location>
        <begin position="199"/>
        <end position="217"/>
    </location>
</feature>
<dbReference type="InterPro" id="IPR020846">
    <property type="entry name" value="MFS_dom"/>
</dbReference>
<comment type="subcellular location">
    <subcellularLocation>
        <location evidence="1">Membrane</location>
        <topology evidence="1">Multi-pass membrane protein</topology>
    </subcellularLocation>
</comment>
<dbReference type="PANTHER" id="PTHR23502">
    <property type="entry name" value="MAJOR FACILITATOR SUPERFAMILY"/>
    <property type="match status" value="1"/>
</dbReference>
<evidence type="ECO:0000256" key="2">
    <source>
        <dbReference type="ARBA" id="ARBA00022692"/>
    </source>
</evidence>
<organism evidence="8 9">
    <name type="scientific">Naganishia liquefaciens</name>
    <dbReference type="NCBI Taxonomy" id="104408"/>
    <lineage>
        <taxon>Eukaryota</taxon>
        <taxon>Fungi</taxon>
        <taxon>Dikarya</taxon>
        <taxon>Basidiomycota</taxon>
        <taxon>Agaricomycotina</taxon>
        <taxon>Tremellomycetes</taxon>
        <taxon>Filobasidiales</taxon>
        <taxon>Filobasidiaceae</taxon>
        <taxon>Naganishia</taxon>
    </lineage>
</organism>
<dbReference type="OrthoDB" id="5376138at2759"/>
<evidence type="ECO:0000256" key="4">
    <source>
        <dbReference type="ARBA" id="ARBA00023136"/>
    </source>
</evidence>
<feature type="transmembrane region" description="Helical" evidence="6">
    <location>
        <begin position="289"/>
        <end position="308"/>
    </location>
</feature>
<keyword evidence="4 6" id="KW-0472">Membrane</keyword>
<keyword evidence="2 6" id="KW-0812">Transmembrane</keyword>
<comment type="caution">
    <text evidence="8">The sequence shown here is derived from an EMBL/GenBank/DDBJ whole genome shotgun (WGS) entry which is preliminary data.</text>
</comment>
<evidence type="ECO:0000256" key="1">
    <source>
        <dbReference type="ARBA" id="ARBA00004141"/>
    </source>
</evidence>
<evidence type="ECO:0000313" key="9">
    <source>
        <dbReference type="Proteomes" id="UP000620104"/>
    </source>
</evidence>
<dbReference type="SUPFAM" id="SSF103473">
    <property type="entry name" value="MFS general substrate transporter"/>
    <property type="match status" value="1"/>
</dbReference>
<evidence type="ECO:0000256" key="3">
    <source>
        <dbReference type="ARBA" id="ARBA00022989"/>
    </source>
</evidence>
<dbReference type="GO" id="GO:0005886">
    <property type="term" value="C:plasma membrane"/>
    <property type="evidence" value="ECO:0007669"/>
    <property type="project" value="TreeGrafter"/>
</dbReference>
<dbReference type="FunFam" id="1.20.1250.20:FF:000653">
    <property type="entry name" value="Polyamine transporter, putative"/>
    <property type="match status" value="1"/>
</dbReference>
<dbReference type="InterPro" id="IPR036259">
    <property type="entry name" value="MFS_trans_sf"/>
</dbReference>